<evidence type="ECO:0000313" key="17">
    <source>
        <dbReference type="Proteomes" id="UP001519863"/>
    </source>
</evidence>
<keyword evidence="9" id="KW-0560">Oxidoreductase</keyword>
<dbReference type="Pfam" id="PF13434">
    <property type="entry name" value="Lys_Orn_oxgnase"/>
    <property type="match status" value="1"/>
</dbReference>
<dbReference type="RefSeq" id="WP_220142099.1">
    <property type="nucleotide sequence ID" value="NZ_JAHXZI010000001.1"/>
</dbReference>
<comment type="cofactor">
    <cofactor evidence="1">
        <name>FAD</name>
        <dbReference type="ChEBI" id="CHEBI:57692"/>
    </cofactor>
</comment>
<reference evidence="16 17" key="1">
    <citation type="journal article" date="2013" name="Antonie Van Leeuwenhoek">
        <title>Actinoplanes hulinensis sp. nov., a novel actinomycete isolated from soybean root (Glycine max (L.) Merr).</title>
        <authorList>
            <person name="Shen Y."/>
            <person name="Liu C."/>
            <person name="Wang X."/>
            <person name="Zhao J."/>
            <person name="Jia F."/>
            <person name="Zhang Y."/>
            <person name="Wang L."/>
            <person name="Yang D."/>
            <person name="Xiang W."/>
        </authorList>
    </citation>
    <scope>NUCLEOTIDE SEQUENCE [LARGE SCALE GENOMIC DNA]</scope>
    <source>
        <strain evidence="16 17">NEAU-M9</strain>
    </source>
</reference>
<dbReference type="Gene3D" id="3.50.50.60">
    <property type="entry name" value="FAD/NAD(P)-binding domain"/>
    <property type="match status" value="1"/>
</dbReference>
<evidence type="ECO:0000256" key="5">
    <source>
        <dbReference type="ARBA" id="ARBA00016406"/>
    </source>
</evidence>
<keyword evidence="7" id="KW-0274">FAD</keyword>
<comment type="catalytic activity">
    <reaction evidence="15">
        <text>L-lysine + NADPH + O2 = N(6)-hydroxy-L-lysine + NADP(+) + H2O</text>
        <dbReference type="Rhea" id="RHEA:23228"/>
        <dbReference type="ChEBI" id="CHEBI:15377"/>
        <dbReference type="ChEBI" id="CHEBI:15379"/>
        <dbReference type="ChEBI" id="CHEBI:32551"/>
        <dbReference type="ChEBI" id="CHEBI:57783"/>
        <dbReference type="ChEBI" id="CHEBI:57820"/>
        <dbReference type="ChEBI" id="CHEBI:58349"/>
        <dbReference type="EC" id="1.14.13.59"/>
    </reaction>
</comment>
<evidence type="ECO:0000256" key="9">
    <source>
        <dbReference type="ARBA" id="ARBA00023002"/>
    </source>
</evidence>
<keyword evidence="10" id="KW-0503">Monooxygenase</keyword>
<evidence type="ECO:0000256" key="13">
    <source>
        <dbReference type="ARBA" id="ARBA00032493"/>
    </source>
</evidence>
<keyword evidence="8" id="KW-0521">NADP</keyword>
<evidence type="ECO:0000256" key="6">
    <source>
        <dbReference type="ARBA" id="ARBA00022630"/>
    </source>
</evidence>
<dbReference type="SUPFAM" id="SSF51905">
    <property type="entry name" value="FAD/NAD(P)-binding domain"/>
    <property type="match status" value="2"/>
</dbReference>
<evidence type="ECO:0000256" key="12">
    <source>
        <dbReference type="ARBA" id="ARBA00031158"/>
    </source>
</evidence>
<evidence type="ECO:0000256" key="8">
    <source>
        <dbReference type="ARBA" id="ARBA00022857"/>
    </source>
</evidence>
<dbReference type="PANTHER" id="PTHR42802">
    <property type="entry name" value="MONOOXYGENASE"/>
    <property type="match status" value="1"/>
</dbReference>
<name>A0ABS7AUL2_9ACTN</name>
<evidence type="ECO:0000256" key="2">
    <source>
        <dbReference type="ARBA" id="ARBA00004924"/>
    </source>
</evidence>
<keyword evidence="6" id="KW-0285">Flavoprotein</keyword>
<comment type="caution">
    <text evidence="16">The sequence shown here is derived from an EMBL/GenBank/DDBJ whole genome shotgun (WGS) entry which is preliminary data.</text>
</comment>
<organism evidence="16 17">
    <name type="scientific">Actinoplanes hulinensis</name>
    <dbReference type="NCBI Taxonomy" id="1144547"/>
    <lineage>
        <taxon>Bacteria</taxon>
        <taxon>Bacillati</taxon>
        <taxon>Actinomycetota</taxon>
        <taxon>Actinomycetes</taxon>
        <taxon>Micromonosporales</taxon>
        <taxon>Micromonosporaceae</taxon>
        <taxon>Actinoplanes</taxon>
    </lineage>
</organism>
<evidence type="ECO:0000256" key="4">
    <source>
        <dbReference type="ARBA" id="ARBA00013076"/>
    </source>
</evidence>
<protein>
    <recommendedName>
        <fullName evidence="5">L-lysine N6-monooxygenase MbtG</fullName>
        <ecNumber evidence="4">1.14.13.59</ecNumber>
    </recommendedName>
    <alternativeName>
        <fullName evidence="14">Lysine 6-N-hydroxylase</fullName>
    </alternativeName>
    <alternativeName>
        <fullName evidence="13">Lysine N6-hydroxylase</fullName>
    </alternativeName>
    <alternativeName>
        <fullName evidence="11">Lysine-N-oxygenase</fullName>
    </alternativeName>
    <alternativeName>
        <fullName evidence="12">Mycobactin synthase protein G</fullName>
    </alternativeName>
</protein>
<evidence type="ECO:0000313" key="16">
    <source>
        <dbReference type="EMBL" id="MBW6432467.1"/>
    </source>
</evidence>
<dbReference type="Proteomes" id="UP001519863">
    <property type="component" value="Unassembled WGS sequence"/>
</dbReference>
<dbReference type="EMBL" id="JAHXZI010000001">
    <property type="protein sequence ID" value="MBW6432467.1"/>
    <property type="molecule type" value="Genomic_DNA"/>
</dbReference>
<evidence type="ECO:0000256" key="1">
    <source>
        <dbReference type="ARBA" id="ARBA00001974"/>
    </source>
</evidence>
<evidence type="ECO:0000256" key="11">
    <source>
        <dbReference type="ARBA" id="ARBA00029939"/>
    </source>
</evidence>
<keyword evidence="17" id="KW-1185">Reference proteome</keyword>
<dbReference type="PANTHER" id="PTHR42802:SF1">
    <property type="entry name" value="L-ORNITHINE N(5)-MONOOXYGENASE"/>
    <property type="match status" value="1"/>
</dbReference>
<comment type="similarity">
    <text evidence="3">Belongs to the lysine N(6)-hydroxylase/L-ornithine N(5)-oxygenase family.</text>
</comment>
<sequence length="425" mass="46163">MFERDLVGVGLGPANLGLAIALEEAGIPARAQFLDRRPGFDWHPEMLLPSSVMQISYLKDLATQRDPRSAYTFVNYLHERGRMSDFINRKSFFPSRLEFTDYLRWAVERLQVPVCWGAEVVSVDLDEHTGGCVVSWDLDGTRHTTTTRYVAIGAGSTPRMPDWAAALPGVLHNTGLIGGLRSAGLGRGARVAVVGQGQSAAESVRHVLDTYPGVSVDCFMSGYGMTPADSSPFANRVFDPSAVDDFYFADANVRAELLDRHRATNYSCVDPDLLTWLYDFEYQEKVAGGDRLRFHRAARVTGARASGGRVTLDVLRRMTGSTARETYDAVVCATGFTSPLPRRLLGGSFGDTSGVWLARDYRLHRADGSALPVFVLGSTESGHGLGSGLLSNIAVRGGEIAERVIASARATVSTPAARRELAVSR</sequence>
<accession>A0ABS7AUL2</accession>
<dbReference type="InterPro" id="IPR036188">
    <property type="entry name" value="FAD/NAD-bd_sf"/>
</dbReference>
<comment type="pathway">
    <text evidence="2">Siderophore biosynthesis.</text>
</comment>
<gene>
    <name evidence="16" type="ORF">KZ829_01755</name>
</gene>
<evidence type="ECO:0000256" key="3">
    <source>
        <dbReference type="ARBA" id="ARBA00007588"/>
    </source>
</evidence>
<evidence type="ECO:0000256" key="14">
    <source>
        <dbReference type="ARBA" id="ARBA00032738"/>
    </source>
</evidence>
<dbReference type="InterPro" id="IPR025700">
    <property type="entry name" value="Lys/Orn_oxygenase"/>
</dbReference>
<evidence type="ECO:0000256" key="10">
    <source>
        <dbReference type="ARBA" id="ARBA00023033"/>
    </source>
</evidence>
<evidence type="ECO:0000256" key="15">
    <source>
        <dbReference type="ARBA" id="ARBA00048407"/>
    </source>
</evidence>
<dbReference type="EC" id="1.14.13.59" evidence="4"/>
<proteinExistence type="inferred from homology"/>
<evidence type="ECO:0000256" key="7">
    <source>
        <dbReference type="ARBA" id="ARBA00022827"/>
    </source>
</evidence>